<gene>
    <name evidence="1" type="ORF">HERILL_LOCUS7881</name>
</gene>
<evidence type="ECO:0000313" key="1">
    <source>
        <dbReference type="EMBL" id="CAD7085014.1"/>
    </source>
</evidence>
<dbReference type="AlphaFoldDB" id="A0A7R8UQB3"/>
<reference evidence="1 2" key="1">
    <citation type="submission" date="2020-11" db="EMBL/GenBank/DDBJ databases">
        <authorList>
            <person name="Wallbank WR R."/>
            <person name="Pardo Diaz C."/>
            <person name="Kozak K."/>
            <person name="Martin S."/>
            <person name="Jiggins C."/>
            <person name="Moest M."/>
            <person name="Warren A I."/>
            <person name="Generalovic N T."/>
            <person name="Byers J.R.P. K."/>
            <person name="Montejo-Kovacevich G."/>
            <person name="Yen C E."/>
        </authorList>
    </citation>
    <scope>NUCLEOTIDE SEQUENCE [LARGE SCALE GENOMIC DNA]</scope>
</reference>
<accession>A0A7R8UQB3</accession>
<proteinExistence type="predicted"/>
<dbReference type="Proteomes" id="UP000594454">
    <property type="component" value="Chromosome 3"/>
</dbReference>
<evidence type="ECO:0000313" key="2">
    <source>
        <dbReference type="Proteomes" id="UP000594454"/>
    </source>
</evidence>
<sequence>MAKSNENKIDDTAVIADNFNKHQILKDARQIAANEDDGENNDDNKNVAIKMPDCEVIAQLIINSTAILSMVNVPDGQRIDLFSDKR</sequence>
<dbReference type="InParanoid" id="A0A7R8UQB3"/>
<organism evidence="1 2">
    <name type="scientific">Hermetia illucens</name>
    <name type="common">Black soldier fly</name>
    <dbReference type="NCBI Taxonomy" id="343691"/>
    <lineage>
        <taxon>Eukaryota</taxon>
        <taxon>Metazoa</taxon>
        <taxon>Ecdysozoa</taxon>
        <taxon>Arthropoda</taxon>
        <taxon>Hexapoda</taxon>
        <taxon>Insecta</taxon>
        <taxon>Pterygota</taxon>
        <taxon>Neoptera</taxon>
        <taxon>Endopterygota</taxon>
        <taxon>Diptera</taxon>
        <taxon>Brachycera</taxon>
        <taxon>Stratiomyomorpha</taxon>
        <taxon>Stratiomyidae</taxon>
        <taxon>Hermetiinae</taxon>
        <taxon>Hermetia</taxon>
    </lineage>
</organism>
<protein>
    <submittedName>
        <fullName evidence="1">Uncharacterized protein</fullName>
    </submittedName>
</protein>
<keyword evidence="2" id="KW-1185">Reference proteome</keyword>
<dbReference type="EMBL" id="LR899011">
    <property type="protein sequence ID" value="CAD7085014.1"/>
    <property type="molecule type" value="Genomic_DNA"/>
</dbReference>
<name>A0A7R8UQB3_HERIL</name>